<sequence>MSSFCTPAEHLSRRALLKGTVATAGGAALANFGGLFNSASIAAEVNKRAKRCILLWMNGGASQIDTFDMKPGTENGGPFRPISSKVSGLDVCEYLPKMAQQADKLAVIRSMKTTEPDHPGGITSMHIGAKMEASISHPEIGAVIAKFHGDPNSDLPTFIRTGSTGNGGSGFLGPQYQPFSIGKDGRLPSFTQNYLKTENETRRNELLRFMEGEFAQQHKADPFEAHRIAKENSWRLLKAKSVFETADEWPKYRDLYGDSEFGKGCLMARRLVESGVPFVEIGQENYDSHADNFTVHKASLQVLDPAWSGLLVDLEQRGLLQDTLVIWMGEVGRTPRVNSRIGRDHYINGWTVVLAGCGIQGGVVYGETNPDGVGVKENPVSEGDLFATIYTALGIDPAAAHYVGARPIPVAPDGSRVVKEVLV</sequence>
<dbReference type="PROSITE" id="PS51318">
    <property type="entry name" value="TAT"/>
    <property type="match status" value="1"/>
</dbReference>
<organism evidence="1 2">
    <name type="scientific">Lignipirellula cremea</name>
    <dbReference type="NCBI Taxonomy" id="2528010"/>
    <lineage>
        <taxon>Bacteria</taxon>
        <taxon>Pseudomonadati</taxon>
        <taxon>Planctomycetota</taxon>
        <taxon>Planctomycetia</taxon>
        <taxon>Pirellulales</taxon>
        <taxon>Pirellulaceae</taxon>
        <taxon>Lignipirellula</taxon>
    </lineage>
</organism>
<reference evidence="1 2" key="1">
    <citation type="submission" date="2019-02" db="EMBL/GenBank/DDBJ databases">
        <title>Deep-cultivation of Planctomycetes and their phenomic and genomic characterization uncovers novel biology.</title>
        <authorList>
            <person name="Wiegand S."/>
            <person name="Jogler M."/>
            <person name="Boedeker C."/>
            <person name="Pinto D."/>
            <person name="Vollmers J."/>
            <person name="Rivas-Marin E."/>
            <person name="Kohn T."/>
            <person name="Peeters S.H."/>
            <person name="Heuer A."/>
            <person name="Rast P."/>
            <person name="Oberbeckmann S."/>
            <person name="Bunk B."/>
            <person name="Jeske O."/>
            <person name="Meyerdierks A."/>
            <person name="Storesund J.E."/>
            <person name="Kallscheuer N."/>
            <person name="Luecker S."/>
            <person name="Lage O.M."/>
            <person name="Pohl T."/>
            <person name="Merkel B.J."/>
            <person name="Hornburger P."/>
            <person name="Mueller R.-W."/>
            <person name="Bruemmer F."/>
            <person name="Labrenz M."/>
            <person name="Spormann A.M."/>
            <person name="Op den Camp H."/>
            <person name="Overmann J."/>
            <person name="Amann R."/>
            <person name="Jetten M.S.M."/>
            <person name="Mascher T."/>
            <person name="Medema M.H."/>
            <person name="Devos D.P."/>
            <person name="Kaster A.-K."/>
            <person name="Ovreas L."/>
            <person name="Rohde M."/>
            <person name="Galperin M.Y."/>
            <person name="Jogler C."/>
        </authorList>
    </citation>
    <scope>NUCLEOTIDE SEQUENCE [LARGE SCALE GENOMIC DNA]</scope>
    <source>
        <strain evidence="1 2">Pla85_3_4</strain>
    </source>
</reference>
<evidence type="ECO:0000313" key="2">
    <source>
        <dbReference type="Proteomes" id="UP000317648"/>
    </source>
</evidence>
<dbReference type="KEGG" id="lcre:Pla8534_70240"/>
<dbReference type="OrthoDB" id="238067at2"/>
<dbReference type="EMBL" id="CP036433">
    <property type="protein sequence ID" value="QDU99113.1"/>
    <property type="molecule type" value="Genomic_DNA"/>
</dbReference>
<accession>A0A518E4X1</accession>
<dbReference type="InterPro" id="IPR006311">
    <property type="entry name" value="TAT_signal"/>
</dbReference>
<dbReference type="Pfam" id="PF07394">
    <property type="entry name" value="DUF1501"/>
    <property type="match status" value="1"/>
</dbReference>
<dbReference type="RefSeq" id="WP_145058881.1">
    <property type="nucleotide sequence ID" value="NZ_CP036433.1"/>
</dbReference>
<evidence type="ECO:0000313" key="1">
    <source>
        <dbReference type="EMBL" id="QDU99113.1"/>
    </source>
</evidence>
<protein>
    <recommendedName>
        <fullName evidence="3">DUF1501 domain-containing protein</fullName>
    </recommendedName>
</protein>
<dbReference type="AlphaFoldDB" id="A0A518E4X1"/>
<dbReference type="InterPro" id="IPR010869">
    <property type="entry name" value="DUF1501"/>
</dbReference>
<gene>
    <name evidence="1" type="ORF">Pla8534_70240</name>
</gene>
<dbReference type="PANTHER" id="PTHR43737">
    <property type="entry name" value="BLL7424 PROTEIN"/>
    <property type="match status" value="1"/>
</dbReference>
<dbReference type="Gene3D" id="3.40.720.10">
    <property type="entry name" value="Alkaline Phosphatase, subunit A"/>
    <property type="match status" value="1"/>
</dbReference>
<proteinExistence type="predicted"/>
<keyword evidence="2" id="KW-1185">Reference proteome</keyword>
<evidence type="ECO:0008006" key="3">
    <source>
        <dbReference type="Google" id="ProtNLM"/>
    </source>
</evidence>
<name>A0A518E4X1_9BACT</name>
<dbReference type="PANTHER" id="PTHR43737:SF1">
    <property type="entry name" value="DUF1501 DOMAIN-CONTAINING PROTEIN"/>
    <property type="match status" value="1"/>
</dbReference>
<dbReference type="InterPro" id="IPR017850">
    <property type="entry name" value="Alkaline_phosphatase_core_sf"/>
</dbReference>
<dbReference type="SUPFAM" id="SSF53649">
    <property type="entry name" value="Alkaline phosphatase-like"/>
    <property type="match status" value="1"/>
</dbReference>
<dbReference type="Proteomes" id="UP000317648">
    <property type="component" value="Chromosome"/>
</dbReference>